<protein>
    <recommendedName>
        <fullName evidence="4">PD-(D/E)XK nuclease superfamily protein</fullName>
    </recommendedName>
</protein>
<sequence length="149" mass="17403">MERQVRTEFDEIADSLTEEEKNARLDIKYQTTSGKHMIIELKRANRQIGVDVLIGQIRKYRNAIIKLLETNGLQHQSFEFVCIVGKEGLTDWKETDGHEMVDKALEPWKARVITYQELLTRAYASYSEFMNQGEKFGRLTRFLKAIDES</sequence>
<reference evidence="2" key="1">
    <citation type="submission" date="2019-02" db="EMBL/GenBank/DDBJ databases">
        <authorList>
            <person name="Gruber-Vodicka R. H."/>
            <person name="Seah K. B. B."/>
        </authorList>
    </citation>
    <scope>NUCLEOTIDE SEQUENCE</scope>
    <source>
        <strain evidence="3">BECK_SA2B12</strain>
        <strain evidence="2">BECK_SA2B15</strain>
        <strain evidence="1">BECK_SA2B20</strain>
    </source>
</reference>
<evidence type="ECO:0008006" key="4">
    <source>
        <dbReference type="Google" id="ProtNLM"/>
    </source>
</evidence>
<name>A0A450VDE0_9GAMM</name>
<gene>
    <name evidence="2" type="ORF">BECKH772A_GA0070896_102862</name>
    <name evidence="1" type="ORF">BECKH772B_GA0070898_102902</name>
    <name evidence="3" type="ORF">BECKH772C_GA0070978_102862</name>
</gene>
<accession>A0A450VDE0</accession>
<dbReference type="EMBL" id="CAADFG010000286">
    <property type="protein sequence ID" value="VFK02784.1"/>
    <property type="molecule type" value="Genomic_DNA"/>
</dbReference>
<evidence type="ECO:0000313" key="2">
    <source>
        <dbReference type="EMBL" id="VFK02784.1"/>
    </source>
</evidence>
<evidence type="ECO:0000313" key="1">
    <source>
        <dbReference type="EMBL" id="VFK02596.1"/>
    </source>
</evidence>
<proteinExistence type="predicted"/>
<evidence type="ECO:0000313" key="3">
    <source>
        <dbReference type="EMBL" id="VFK05607.1"/>
    </source>
</evidence>
<dbReference type="EMBL" id="CAADFI010000290">
    <property type="protein sequence ID" value="VFK02596.1"/>
    <property type="molecule type" value="Genomic_DNA"/>
</dbReference>
<dbReference type="EMBL" id="CAADFJ010000286">
    <property type="protein sequence ID" value="VFK05607.1"/>
    <property type="molecule type" value="Genomic_DNA"/>
</dbReference>
<organism evidence="2">
    <name type="scientific">Candidatus Kentrum eta</name>
    <dbReference type="NCBI Taxonomy" id="2126337"/>
    <lineage>
        <taxon>Bacteria</taxon>
        <taxon>Pseudomonadati</taxon>
        <taxon>Pseudomonadota</taxon>
        <taxon>Gammaproteobacteria</taxon>
        <taxon>Candidatus Kentrum</taxon>
    </lineage>
</organism>
<dbReference type="AlphaFoldDB" id="A0A450VDE0"/>